<reference evidence="1 3" key="1">
    <citation type="journal article" date="2011" name="Nature">
        <title>The Medicago genome provides insight into the evolution of rhizobial symbioses.</title>
        <authorList>
            <person name="Young N.D."/>
            <person name="Debelle F."/>
            <person name="Oldroyd G.E."/>
            <person name="Geurts R."/>
            <person name="Cannon S.B."/>
            <person name="Udvardi M.K."/>
            <person name="Benedito V.A."/>
            <person name="Mayer K.F."/>
            <person name="Gouzy J."/>
            <person name="Schoof H."/>
            <person name="Van de Peer Y."/>
            <person name="Proost S."/>
            <person name="Cook D.R."/>
            <person name="Meyers B.C."/>
            <person name="Spannagl M."/>
            <person name="Cheung F."/>
            <person name="De Mita S."/>
            <person name="Krishnakumar V."/>
            <person name="Gundlach H."/>
            <person name="Zhou S."/>
            <person name="Mudge J."/>
            <person name="Bharti A.K."/>
            <person name="Murray J.D."/>
            <person name="Naoumkina M.A."/>
            <person name="Rosen B."/>
            <person name="Silverstein K.A."/>
            <person name="Tang H."/>
            <person name="Rombauts S."/>
            <person name="Zhao P.X."/>
            <person name="Zhou P."/>
            <person name="Barbe V."/>
            <person name="Bardou P."/>
            <person name="Bechner M."/>
            <person name="Bellec A."/>
            <person name="Berger A."/>
            <person name="Berges H."/>
            <person name="Bidwell S."/>
            <person name="Bisseling T."/>
            <person name="Choisne N."/>
            <person name="Couloux A."/>
            <person name="Denny R."/>
            <person name="Deshpande S."/>
            <person name="Dai X."/>
            <person name="Doyle J.J."/>
            <person name="Dudez A.M."/>
            <person name="Farmer A.D."/>
            <person name="Fouteau S."/>
            <person name="Franken C."/>
            <person name="Gibelin C."/>
            <person name="Gish J."/>
            <person name="Goldstein S."/>
            <person name="Gonzalez A.J."/>
            <person name="Green P.J."/>
            <person name="Hallab A."/>
            <person name="Hartog M."/>
            <person name="Hua A."/>
            <person name="Humphray S.J."/>
            <person name="Jeong D.H."/>
            <person name="Jing Y."/>
            <person name="Jocker A."/>
            <person name="Kenton S.M."/>
            <person name="Kim D.J."/>
            <person name="Klee K."/>
            <person name="Lai H."/>
            <person name="Lang C."/>
            <person name="Lin S."/>
            <person name="Macmil S.L."/>
            <person name="Magdelenat G."/>
            <person name="Matthews L."/>
            <person name="McCorrison J."/>
            <person name="Monaghan E.L."/>
            <person name="Mun J.H."/>
            <person name="Najar F.Z."/>
            <person name="Nicholson C."/>
            <person name="Noirot C."/>
            <person name="O'Bleness M."/>
            <person name="Paule C.R."/>
            <person name="Poulain J."/>
            <person name="Prion F."/>
            <person name="Qin B."/>
            <person name="Qu C."/>
            <person name="Retzel E.F."/>
            <person name="Riddle C."/>
            <person name="Sallet E."/>
            <person name="Samain S."/>
            <person name="Samson N."/>
            <person name="Sanders I."/>
            <person name="Saurat O."/>
            <person name="Scarpelli C."/>
            <person name="Schiex T."/>
            <person name="Segurens B."/>
            <person name="Severin A.J."/>
            <person name="Sherrier D.J."/>
            <person name="Shi R."/>
            <person name="Sims S."/>
            <person name="Singer S.R."/>
            <person name="Sinharoy S."/>
            <person name="Sterck L."/>
            <person name="Viollet A."/>
            <person name="Wang B.B."/>
            <person name="Wang K."/>
            <person name="Wang M."/>
            <person name="Wang X."/>
            <person name="Warfsmann J."/>
            <person name="Weissenbach J."/>
            <person name="White D.D."/>
            <person name="White J.D."/>
            <person name="Wiley G.B."/>
            <person name="Wincker P."/>
            <person name="Xing Y."/>
            <person name="Yang L."/>
            <person name="Yao Z."/>
            <person name="Ying F."/>
            <person name="Zhai J."/>
            <person name="Zhou L."/>
            <person name="Zuber A."/>
            <person name="Denarie J."/>
            <person name="Dixon R.A."/>
            <person name="May G.D."/>
            <person name="Schwartz D.C."/>
            <person name="Rogers J."/>
            <person name="Quetier F."/>
            <person name="Town C.D."/>
            <person name="Roe B.A."/>
        </authorList>
    </citation>
    <scope>NUCLEOTIDE SEQUENCE [LARGE SCALE GENOMIC DNA]</scope>
    <source>
        <strain evidence="1">A17</strain>
        <strain evidence="2 3">cv. Jemalong A17</strain>
    </source>
</reference>
<reference evidence="1 3" key="2">
    <citation type="journal article" date="2014" name="BMC Genomics">
        <title>An improved genome release (version Mt4.0) for the model legume Medicago truncatula.</title>
        <authorList>
            <person name="Tang H."/>
            <person name="Krishnakumar V."/>
            <person name="Bidwell S."/>
            <person name="Rosen B."/>
            <person name="Chan A."/>
            <person name="Zhou S."/>
            <person name="Gentzbittel L."/>
            <person name="Childs K.L."/>
            <person name="Yandell M."/>
            <person name="Gundlach H."/>
            <person name="Mayer K.F."/>
            <person name="Schwartz D.C."/>
            <person name="Town C.D."/>
        </authorList>
    </citation>
    <scope>GENOME REANNOTATION</scope>
    <source>
        <strain evidence="2 3">cv. Jemalong A17</strain>
    </source>
</reference>
<evidence type="ECO:0000313" key="2">
    <source>
        <dbReference type="EnsemblPlants" id="AES67475"/>
    </source>
</evidence>
<evidence type="ECO:0000313" key="1">
    <source>
        <dbReference type="EMBL" id="AES67475.1"/>
    </source>
</evidence>
<organism evidence="1 3">
    <name type="scientific">Medicago truncatula</name>
    <name type="common">Barrel medic</name>
    <name type="synonym">Medicago tribuloides</name>
    <dbReference type="NCBI Taxonomy" id="3880"/>
    <lineage>
        <taxon>Eukaryota</taxon>
        <taxon>Viridiplantae</taxon>
        <taxon>Streptophyta</taxon>
        <taxon>Embryophyta</taxon>
        <taxon>Tracheophyta</taxon>
        <taxon>Spermatophyta</taxon>
        <taxon>Magnoliopsida</taxon>
        <taxon>eudicotyledons</taxon>
        <taxon>Gunneridae</taxon>
        <taxon>Pentapetalae</taxon>
        <taxon>rosids</taxon>
        <taxon>fabids</taxon>
        <taxon>Fabales</taxon>
        <taxon>Fabaceae</taxon>
        <taxon>Papilionoideae</taxon>
        <taxon>50 kb inversion clade</taxon>
        <taxon>NPAAA clade</taxon>
        <taxon>Hologalegina</taxon>
        <taxon>IRL clade</taxon>
        <taxon>Trifolieae</taxon>
        <taxon>Medicago</taxon>
    </lineage>
</organism>
<dbReference type="HOGENOM" id="CLU_2561730_0_0_1"/>
<gene>
    <name evidence="1" type="ordered locus">MTR_2g094120</name>
</gene>
<name>G7IRQ9_MEDTR</name>
<dbReference type="Proteomes" id="UP000002051">
    <property type="component" value="Chromosome 2"/>
</dbReference>
<evidence type="ECO:0000313" key="3">
    <source>
        <dbReference type="Proteomes" id="UP000002051"/>
    </source>
</evidence>
<accession>G7IRQ9</accession>
<dbReference type="AlphaFoldDB" id="G7IRQ9"/>
<dbReference type="PaxDb" id="3880-AES67475"/>
<keyword evidence="3" id="KW-1185">Reference proteome</keyword>
<proteinExistence type="predicted"/>
<reference evidence="2" key="3">
    <citation type="submission" date="2015-04" db="UniProtKB">
        <authorList>
            <consortium name="EnsemblPlants"/>
        </authorList>
    </citation>
    <scope>IDENTIFICATION</scope>
    <source>
        <strain evidence="2">cv. Jemalong A17</strain>
    </source>
</reference>
<dbReference type="EMBL" id="CM001218">
    <property type="protein sequence ID" value="AES67475.1"/>
    <property type="molecule type" value="Genomic_DNA"/>
</dbReference>
<sequence>MKIFKTILHNQMGDEWMNDCLMTYIERSVLDNIDRELIIQQLLNWNFIKDTLEDIGFPNWFVNLVWHCISSPIMRVLWSLVS</sequence>
<dbReference type="EnsemblPlants" id="AES67475">
    <property type="protein sequence ID" value="AES67475"/>
    <property type="gene ID" value="MTR_2g094120"/>
</dbReference>
<protein>
    <submittedName>
        <fullName evidence="1 2">Uncharacterized protein</fullName>
    </submittedName>
</protein>